<proteinExistence type="predicted"/>
<gene>
    <name evidence="2" type="ORF">CHH67_05305</name>
</gene>
<dbReference type="RefSeq" id="WP_095263953.1">
    <property type="nucleotide sequence ID" value="NZ_NPBY01000015.1"/>
</dbReference>
<dbReference type="Proteomes" id="UP000215596">
    <property type="component" value="Unassembled WGS sequence"/>
</dbReference>
<evidence type="ECO:0000256" key="1">
    <source>
        <dbReference type="SAM" id="SignalP"/>
    </source>
</evidence>
<protein>
    <recommendedName>
        <fullName evidence="4">Lipoprotein</fullName>
    </recommendedName>
</protein>
<sequence>MRKLRFFIISAAALLMLTACAAGNQASHEEPVTVVVSEDFPHYTSINGLSDKADTVISGKIVDTRVEEIDDMIHTDSADEELNPGGELYVEKNIYTIYTIAVEESFKGNYKPGDKLEFKELGGQIGDITFVSEDAVSISSDHQYVFFLATYADSPASLLNPVQSLYIYDPVDKDEADPKLMEQAVLKSASPDNDLTLSVEALLEIKDKFN</sequence>
<dbReference type="OrthoDB" id="2577552at2"/>
<evidence type="ECO:0008006" key="4">
    <source>
        <dbReference type="Google" id="ProtNLM"/>
    </source>
</evidence>
<feature type="signal peptide" evidence="1">
    <location>
        <begin position="1"/>
        <end position="21"/>
    </location>
</feature>
<name>A0A268F0I8_9BACL</name>
<dbReference type="PROSITE" id="PS51257">
    <property type="entry name" value="PROKAR_LIPOPROTEIN"/>
    <property type="match status" value="1"/>
</dbReference>
<organism evidence="2 3">
    <name type="scientific">Paenibacillus campinasensis</name>
    <dbReference type="NCBI Taxonomy" id="66347"/>
    <lineage>
        <taxon>Bacteria</taxon>
        <taxon>Bacillati</taxon>
        <taxon>Bacillota</taxon>
        <taxon>Bacilli</taxon>
        <taxon>Bacillales</taxon>
        <taxon>Paenibacillaceae</taxon>
        <taxon>Paenibacillus</taxon>
    </lineage>
</organism>
<feature type="chain" id="PRO_5033032280" description="Lipoprotein" evidence="1">
    <location>
        <begin position="22"/>
        <end position="210"/>
    </location>
</feature>
<comment type="caution">
    <text evidence="2">The sequence shown here is derived from an EMBL/GenBank/DDBJ whole genome shotgun (WGS) entry which is preliminary data.</text>
</comment>
<evidence type="ECO:0000313" key="3">
    <source>
        <dbReference type="Proteomes" id="UP000215596"/>
    </source>
</evidence>
<evidence type="ECO:0000313" key="2">
    <source>
        <dbReference type="EMBL" id="PAD78871.1"/>
    </source>
</evidence>
<dbReference type="AlphaFoldDB" id="A0A268F0I8"/>
<keyword evidence="1" id="KW-0732">Signal</keyword>
<dbReference type="EMBL" id="NPBY01000015">
    <property type="protein sequence ID" value="PAD78871.1"/>
    <property type="molecule type" value="Genomic_DNA"/>
</dbReference>
<reference evidence="2 3" key="1">
    <citation type="submission" date="2017-07" db="EMBL/GenBank/DDBJ databases">
        <title>Isolation and whole genome analysis of endospore-forming bacteria from heroin.</title>
        <authorList>
            <person name="Kalinowski J."/>
            <person name="Ahrens B."/>
            <person name="Al-Dilaimi A."/>
            <person name="Winkler A."/>
            <person name="Wibberg D."/>
            <person name="Schleenbecker U."/>
            <person name="Ruckert C."/>
            <person name="Wolfel R."/>
            <person name="Grass G."/>
        </authorList>
    </citation>
    <scope>NUCLEOTIDE SEQUENCE [LARGE SCALE GENOMIC DNA]</scope>
    <source>
        <strain evidence="2 3">7537-G1</strain>
    </source>
</reference>
<accession>A0A268F0I8</accession>